<evidence type="ECO:0000256" key="1">
    <source>
        <dbReference type="SAM" id="MobiDB-lite"/>
    </source>
</evidence>
<feature type="transmembrane region" description="Helical" evidence="2">
    <location>
        <begin position="95"/>
        <end position="118"/>
    </location>
</feature>
<keyword evidence="2" id="KW-1133">Transmembrane helix</keyword>
<protein>
    <submittedName>
        <fullName evidence="3">Uncharacterized protein</fullName>
    </submittedName>
</protein>
<keyword evidence="4" id="KW-1185">Reference proteome</keyword>
<dbReference type="AlphaFoldDB" id="A0A8H8DKA3"/>
<feature type="region of interest" description="Disordered" evidence="1">
    <location>
        <begin position="1"/>
        <end position="38"/>
    </location>
</feature>
<evidence type="ECO:0000313" key="4">
    <source>
        <dbReference type="Proteomes" id="UP000673691"/>
    </source>
</evidence>
<dbReference type="EMBL" id="JAEFCI010003563">
    <property type="protein sequence ID" value="KAG5461496.1"/>
    <property type="molecule type" value="Genomic_DNA"/>
</dbReference>
<comment type="caution">
    <text evidence="3">The sequence shown here is derived from an EMBL/GenBank/DDBJ whole genome shotgun (WGS) entry which is preliminary data.</text>
</comment>
<feature type="compositionally biased region" description="Polar residues" evidence="1">
    <location>
        <begin position="1"/>
        <end position="10"/>
    </location>
</feature>
<gene>
    <name evidence="3" type="ORF">BJ554DRAFT_6299</name>
</gene>
<evidence type="ECO:0000256" key="2">
    <source>
        <dbReference type="SAM" id="Phobius"/>
    </source>
</evidence>
<reference evidence="3 4" key="1">
    <citation type="journal article" name="Sci. Rep.">
        <title>Genome-scale phylogenetic analyses confirm Olpidium as the closest living zoosporic fungus to the non-flagellated, terrestrial fungi.</title>
        <authorList>
            <person name="Chang Y."/>
            <person name="Rochon D."/>
            <person name="Sekimoto S."/>
            <person name="Wang Y."/>
            <person name="Chovatia M."/>
            <person name="Sandor L."/>
            <person name="Salamov A."/>
            <person name="Grigoriev I.V."/>
            <person name="Stajich J.E."/>
            <person name="Spatafora J.W."/>
        </authorList>
    </citation>
    <scope>NUCLEOTIDE SEQUENCE [LARGE SCALE GENOMIC DNA]</scope>
    <source>
        <strain evidence="3">S191</strain>
    </source>
</reference>
<accession>A0A8H8DKA3</accession>
<dbReference type="Proteomes" id="UP000673691">
    <property type="component" value="Unassembled WGS sequence"/>
</dbReference>
<keyword evidence="2" id="KW-0472">Membrane</keyword>
<name>A0A8H8DKA3_9FUNG</name>
<keyword evidence="2" id="KW-0812">Transmembrane</keyword>
<organism evidence="3 4">
    <name type="scientific">Olpidium bornovanus</name>
    <dbReference type="NCBI Taxonomy" id="278681"/>
    <lineage>
        <taxon>Eukaryota</taxon>
        <taxon>Fungi</taxon>
        <taxon>Fungi incertae sedis</taxon>
        <taxon>Olpidiomycota</taxon>
        <taxon>Olpidiomycotina</taxon>
        <taxon>Olpidiomycetes</taxon>
        <taxon>Olpidiales</taxon>
        <taxon>Olpidiaceae</taxon>
        <taxon>Olpidium</taxon>
    </lineage>
</organism>
<evidence type="ECO:0000313" key="3">
    <source>
        <dbReference type="EMBL" id="KAG5461496.1"/>
    </source>
</evidence>
<feature type="non-terminal residue" evidence="3">
    <location>
        <position position="1"/>
    </location>
</feature>
<sequence>FESEDGQSSVRDAEQGGSGAREWLVGLSPADGEDQDSDLQLGVVGGAEGDGAMFTITLRQRVVQRGPAAAAHPAGAAARAAGTDGESAAWGLLPAGFWTAAGVALLSVTVNAAARLLLRDVQLCRRDGPEAWEVGNQSEIGDLVFFGRIFGYEIIVKRPR</sequence>
<proteinExistence type="predicted"/>